<evidence type="ECO:0000256" key="3">
    <source>
        <dbReference type="ARBA" id="ARBA00022989"/>
    </source>
</evidence>
<name>A0A1G1VZF5_9BACT</name>
<organism evidence="6 7">
    <name type="scientific">Candidatus Chisholmbacteria bacterium RIFCSPLOWO2_01_FULL_49_14</name>
    <dbReference type="NCBI Taxonomy" id="1797593"/>
    <lineage>
        <taxon>Bacteria</taxon>
        <taxon>Candidatus Chisholmiibacteriota</taxon>
    </lineage>
</organism>
<keyword evidence="3 5" id="KW-1133">Transmembrane helix</keyword>
<evidence type="ECO:0000313" key="6">
    <source>
        <dbReference type="EMBL" id="OGY20773.1"/>
    </source>
</evidence>
<keyword evidence="4 5" id="KW-0472">Membrane</keyword>
<evidence type="ECO:0000313" key="7">
    <source>
        <dbReference type="Proteomes" id="UP000176723"/>
    </source>
</evidence>
<evidence type="ECO:0000256" key="4">
    <source>
        <dbReference type="ARBA" id="ARBA00023136"/>
    </source>
</evidence>
<evidence type="ECO:0000256" key="5">
    <source>
        <dbReference type="SAM" id="Phobius"/>
    </source>
</evidence>
<feature type="transmembrane region" description="Helical" evidence="5">
    <location>
        <begin position="30"/>
        <end position="50"/>
    </location>
</feature>
<keyword evidence="2 5" id="KW-0812">Transmembrane</keyword>
<protein>
    <recommendedName>
        <fullName evidence="8">Steroid 5-alpha reductase C-terminal domain-containing protein</fullName>
    </recommendedName>
</protein>
<evidence type="ECO:0000256" key="2">
    <source>
        <dbReference type="ARBA" id="ARBA00022692"/>
    </source>
</evidence>
<dbReference type="PANTHER" id="PTHR12714">
    <property type="entry name" value="PROTEIN-S ISOPRENYLCYSTEINE O-METHYLTRANSFERASE"/>
    <property type="match status" value="1"/>
</dbReference>
<comment type="caution">
    <text evidence="6">The sequence shown here is derived from an EMBL/GenBank/DDBJ whole genome shotgun (WGS) entry which is preliminary data.</text>
</comment>
<dbReference type="GO" id="GO:0016740">
    <property type="term" value="F:transferase activity"/>
    <property type="evidence" value="ECO:0007669"/>
    <property type="project" value="UniProtKB-ARBA"/>
</dbReference>
<dbReference type="Proteomes" id="UP000176723">
    <property type="component" value="Unassembled WGS sequence"/>
</dbReference>
<evidence type="ECO:0000256" key="1">
    <source>
        <dbReference type="ARBA" id="ARBA00004127"/>
    </source>
</evidence>
<comment type="subcellular location">
    <subcellularLocation>
        <location evidence="1">Endomembrane system</location>
        <topology evidence="1">Multi-pass membrane protein</topology>
    </subcellularLocation>
</comment>
<dbReference type="EMBL" id="MHCL01000023">
    <property type="protein sequence ID" value="OGY20773.1"/>
    <property type="molecule type" value="Genomic_DNA"/>
</dbReference>
<feature type="transmembrane region" description="Helical" evidence="5">
    <location>
        <begin position="5"/>
        <end position="24"/>
    </location>
</feature>
<gene>
    <name evidence="6" type="ORF">A3A65_01195</name>
</gene>
<accession>A0A1G1VZF5</accession>
<evidence type="ECO:0008006" key="8">
    <source>
        <dbReference type="Google" id="ProtNLM"/>
    </source>
</evidence>
<dbReference type="STRING" id="1797593.A3A65_01195"/>
<proteinExistence type="predicted"/>
<dbReference type="GO" id="GO:0012505">
    <property type="term" value="C:endomembrane system"/>
    <property type="evidence" value="ECO:0007669"/>
    <property type="project" value="UniProtKB-SubCell"/>
</dbReference>
<dbReference type="Gene3D" id="1.20.120.1630">
    <property type="match status" value="1"/>
</dbReference>
<dbReference type="PANTHER" id="PTHR12714:SF9">
    <property type="entry name" value="PROTEIN-S-ISOPRENYLCYSTEINE O-METHYLTRANSFERASE"/>
    <property type="match status" value="1"/>
</dbReference>
<dbReference type="AlphaFoldDB" id="A0A1G1VZF5"/>
<reference evidence="6 7" key="1">
    <citation type="journal article" date="2016" name="Nat. Commun.">
        <title>Thousands of microbial genomes shed light on interconnected biogeochemical processes in an aquifer system.</title>
        <authorList>
            <person name="Anantharaman K."/>
            <person name="Brown C.T."/>
            <person name="Hug L.A."/>
            <person name="Sharon I."/>
            <person name="Castelle C.J."/>
            <person name="Probst A.J."/>
            <person name="Thomas B.C."/>
            <person name="Singh A."/>
            <person name="Wilkins M.J."/>
            <person name="Karaoz U."/>
            <person name="Brodie E.L."/>
            <person name="Williams K.H."/>
            <person name="Hubbard S.S."/>
            <person name="Banfield J.F."/>
        </authorList>
    </citation>
    <scope>NUCLEOTIDE SEQUENCE [LARGE SCALE GENOMIC DNA]</scope>
</reference>
<dbReference type="Pfam" id="PF04191">
    <property type="entry name" value="PEMT"/>
    <property type="match status" value="1"/>
</dbReference>
<sequence>MGVVLLVLQVILFFVLFLMSNLYLLLSVPILLLVLFLGLAIGGMGIMHIGKASYSPFPNPTKKNSLSRRGIYKYIRHPMYAGLMLVGLALLLSRFSPLALVFFLLFASATFVKAKLEETLMERMHPKYRDYKRQVKMFIPYLF</sequence>
<dbReference type="InterPro" id="IPR007318">
    <property type="entry name" value="Phopholipid_MeTrfase"/>
</dbReference>